<dbReference type="RefSeq" id="WP_099520218.1">
    <property type="nucleotide sequence ID" value="NZ_CP016808.1"/>
</dbReference>
<accession>A0A1B2DNB5</accession>
<reference evidence="1" key="1">
    <citation type="submission" date="2016-08" db="EMBL/GenBank/DDBJ databases">
        <title>Complete Genome Seqeunce of Paenibacillus sp. BIHB 4019 from tea rhizoplane.</title>
        <authorList>
            <person name="Thakur R."/>
            <person name="Swarnkar M.K."/>
            <person name="Gulati A."/>
        </authorList>
    </citation>
    <scope>NUCLEOTIDE SEQUENCE [LARGE SCALE GENOMIC DNA]</scope>
    <source>
        <strain evidence="1">BIHB4019</strain>
    </source>
</reference>
<gene>
    <name evidence="1" type="ORF">BBD42_23870</name>
</gene>
<dbReference type="EMBL" id="CP016808">
    <property type="protein sequence ID" value="ANY69181.1"/>
    <property type="molecule type" value="Genomic_DNA"/>
</dbReference>
<name>A0A1B2DNB5_9BACL</name>
<dbReference type="AlphaFoldDB" id="A0A1B2DNB5"/>
<proteinExistence type="predicted"/>
<protein>
    <submittedName>
        <fullName evidence="1">Uncharacterized protein</fullName>
    </submittedName>
</protein>
<evidence type="ECO:0000313" key="1">
    <source>
        <dbReference type="EMBL" id="ANY69181.1"/>
    </source>
</evidence>
<organism evidence="1">
    <name type="scientific">Paenibacillus sp. BIHB 4019</name>
    <dbReference type="NCBI Taxonomy" id="1870819"/>
    <lineage>
        <taxon>Bacteria</taxon>
        <taxon>Bacillati</taxon>
        <taxon>Bacillota</taxon>
        <taxon>Bacilli</taxon>
        <taxon>Bacillales</taxon>
        <taxon>Paenibacillaceae</taxon>
        <taxon>Paenibacillus</taxon>
    </lineage>
</organism>
<sequence length="106" mass="12131">MIKYGLDTVTELKFEKIVASMERRNDQWVDIELLFELSEATPAPDDLIDFSGLVICTPEGSIAQIVPQDEDCDCEYQFTAYEKEQITAFILQEQNQLRISQLPSPI</sequence>